<gene>
    <name evidence="1" type="ORF">LCGC14_2535060</name>
</gene>
<dbReference type="AlphaFoldDB" id="A0A0F9D3W0"/>
<feature type="non-terminal residue" evidence="1">
    <location>
        <position position="1"/>
    </location>
</feature>
<protein>
    <recommendedName>
        <fullName evidence="2">Terminase small subunit</fullName>
    </recommendedName>
</protein>
<name>A0A0F9D3W0_9ZZZZ</name>
<dbReference type="EMBL" id="LAZR01041227">
    <property type="protein sequence ID" value="KKL12506.1"/>
    <property type="molecule type" value="Genomic_DNA"/>
</dbReference>
<proteinExistence type="predicted"/>
<sequence>LLAYSKIRGVSARAVSKAVQSGRLVRSIVMVRGKPKIADVALADREWVDNTRAELGSKTAGKTALGVTDGAIGEATYAEARRRKEVELCLQAQIKTETDSLDLAKRKGELLEVDEARETVIDAYTIVRTRILAVPTKCRQQMPDLSDKVVAEFDAALREALEELSTDE</sequence>
<accession>A0A0F9D3W0</accession>
<evidence type="ECO:0008006" key="2">
    <source>
        <dbReference type="Google" id="ProtNLM"/>
    </source>
</evidence>
<comment type="caution">
    <text evidence="1">The sequence shown here is derived from an EMBL/GenBank/DDBJ whole genome shotgun (WGS) entry which is preliminary data.</text>
</comment>
<organism evidence="1">
    <name type="scientific">marine sediment metagenome</name>
    <dbReference type="NCBI Taxonomy" id="412755"/>
    <lineage>
        <taxon>unclassified sequences</taxon>
        <taxon>metagenomes</taxon>
        <taxon>ecological metagenomes</taxon>
    </lineage>
</organism>
<reference evidence="1" key="1">
    <citation type="journal article" date="2015" name="Nature">
        <title>Complex archaea that bridge the gap between prokaryotes and eukaryotes.</title>
        <authorList>
            <person name="Spang A."/>
            <person name="Saw J.H."/>
            <person name="Jorgensen S.L."/>
            <person name="Zaremba-Niedzwiedzka K."/>
            <person name="Martijn J."/>
            <person name="Lind A.E."/>
            <person name="van Eijk R."/>
            <person name="Schleper C."/>
            <person name="Guy L."/>
            <person name="Ettema T.J."/>
        </authorList>
    </citation>
    <scope>NUCLEOTIDE SEQUENCE</scope>
</reference>
<evidence type="ECO:0000313" key="1">
    <source>
        <dbReference type="EMBL" id="KKL12506.1"/>
    </source>
</evidence>